<dbReference type="Proteomes" id="UP000199046">
    <property type="component" value="Unassembled WGS sequence"/>
</dbReference>
<evidence type="ECO:0000259" key="1">
    <source>
        <dbReference type="Pfam" id="PF04991"/>
    </source>
</evidence>
<gene>
    <name evidence="2" type="ORF">SAMN05421848_1075</name>
</gene>
<dbReference type="Pfam" id="PF04991">
    <property type="entry name" value="LicD"/>
    <property type="match status" value="1"/>
</dbReference>
<dbReference type="InterPro" id="IPR007074">
    <property type="entry name" value="LicD/FKTN/FKRP_NTP_transf"/>
</dbReference>
<dbReference type="EMBL" id="FOLY01000002">
    <property type="protein sequence ID" value="SFC32598.1"/>
    <property type="molecule type" value="Genomic_DNA"/>
</dbReference>
<dbReference type="OrthoDB" id="9786100at2"/>
<dbReference type="GO" id="GO:0009100">
    <property type="term" value="P:glycoprotein metabolic process"/>
    <property type="evidence" value="ECO:0007669"/>
    <property type="project" value="UniProtKB-ARBA"/>
</dbReference>
<dbReference type="RefSeq" id="WP_090131495.1">
    <property type="nucleotide sequence ID" value="NZ_FOLY01000002.1"/>
</dbReference>
<proteinExistence type="predicted"/>
<keyword evidence="3" id="KW-1185">Reference proteome</keyword>
<name>A0A1I1IED2_9GAMM</name>
<dbReference type="PANTHER" id="PTHR43404:SF1">
    <property type="entry name" value="MNN4P"/>
    <property type="match status" value="1"/>
</dbReference>
<sequence length="425" mass="49000">MKLRKGFRIVSFLNGPHGWLKRNVFACAGWLGTMLVTSQPVLAREVFTGFRHSEFKTTMRRTGWYARKGWPGREFMHDPLFDFTDGLETRELDALQAFLDKRRCAIGEENYSIDMLYLHGKKAHLALEEGDQKQFDRLFEQYQNYAGTILAWFDERSAGSKTSLEKAPAIIADFSTAHAARSLEDFAELMKEEGYNWYVISGTFLGLIRDKGFIPHDYDIDVGINAEGLDFEQLCNTVRQSEKFELVKIERASVLKTDNNGTRGIEYIPTIIKAVHHNSIMMDIFVHYKKGQIRWHGTEKHCWSNLDYSLKDYELAGIPVKGPADADIYLRENYGDWRTPRSDFNSSVDTPNLVPTKNLLSIAFFLSKSMQLQKKQPDAASQLLDMLTARQIITTDCRLREHWFFEPSEVFSQDSEHLTKKCDAR</sequence>
<protein>
    <submittedName>
        <fullName evidence="2">LicD family protein</fullName>
    </submittedName>
</protein>
<dbReference type="STRING" id="402385.SAMN05421848_1075"/>
<feature type="domain" description="LicD/FKTN/FKRP nucleotidyltransferase" evidence="1">
    <location>
        <begin position="191"/>
        <end position="245"/>
    </location>
</feature>
<dbReference type="AlphaFoldDB" id="A0A1I1IED2"/>
<evidence type="ECO:0000313" key="3">
    <source>
        <dbReference type="Proteomes" id="UP000199046"/>
    </source>
</evidence>
<evidence type="ECO:0000313" key="2">
    <source>
        <dbReference type="EMBL" id="SFC32598.1"/>
    </source>
</evidence>
<dbReference type="PANTHER" id="PTHR43404">
    <property type="entry name" value="LIPOPOLYSACCHARIDE CHOLINEPHOSPHOTRANSFERASE LICD"/>
    <property type="match status" value="1"/>
</dbReference>
<dbReference type="InterPro" id="IPR052942">
    <property type="entry name" value="LPS_cholinephosphotransferase"/>
</dbReference>
<accession>A0A1I1IED2</accession>
<reference evidence="3" key="1">
    <citation type="submission" date="2016-10" db="EMBL/GenBank/DDBJ databases">
        <authorList>
            <person name="Varghese N."/>
            <person name="Submissions S."/>
        </authorList>
    </citation>
    <scope>NUCLEOTIDE SEQUENCE [LARGE SCALE GENOMIC DNA]</scope>
    <source>
        <strain evidence="3">DSM 23439</strain>
    </source>
</reference>
<organism evidence="2 3">
    <name type="scientific">Kushneria avicenniae</name>
    <dbReference type="NCBI Taxonomy" id="402385"/>
    <lineage>
        <taxon>Bacteria</taxon>
        <taxon>Pseudomonadati</taxon>
        <taxon>Pseudomonadota</taxon>
        <taxon>Gammaproteobacteria</taxon>
        <taxon>Oceanospirillales</taxon>
        <taxon>Halomonadaceae</taxon>
        <taxon>Kushneria</taxon>
    </lineage>
</organism>